<reference evidence="2 3" key="1">
    <citation type="submission" date="2012-09" db="EMBL/GenBank/DDBJ databases">
        <authorList>
            <person name="Martin A.A."/>
        </authorList>
    </citation>
    <scope>NUCLEOTIDE SEQUENCE</scope>
</reference>
<evidence type="ECO:0000256" key="1">
    <source>
        <dbReference type="SAM" id="MobiDB-lite"/>
    </source>
</evidence>
<reference evidence="3 4" key="2">
    <citation type="submission" date="2017-02" db="UniProtKB">
        <authorList>
            <consortium name="WormBaseParasite"/>
        </authorList>
    </citation>
    <scope>IDENTIFICATION</scope>
</reference>
<proteinExistence type="predicted"/>
<evidence type="ECO:0000313" key="4">
    <source>
        <dbReference type="WBParaSite" id="ACAC_0001250301-mRNA-1"/>
    </source>
</evidence>
<organism evidence="2 4">
    <name type="scientific">Angiostrongylus cantonensis</name>
    <name type="common">Rat lungworm</name>
    <dbReference type="NCBI Taxonomy" id="6313"/>
    <lineage>
        <taxon>Eukaryota</taxon>
        <taxon>Metazoa</taxon>
        <taxon>Ecdysozoa</taxon>
        <taxon>Nematoda</taxon>
        <taxon>Chromadorea</taxon>
        <taxon>Rhabditida</taxon>
        <taxon>Rhabditina</taxon>
        <taxon>Rhabditomorpha</taxon>
        <taxon>Strongyloidea</taxon>
        <taxon>Metastrongylidae</taxon>
        <taxon>Angiostrongylus</taxon>
    </lineage>
</organism>
<feature type="compositionally biased region" description="Low complexity" evidence="1">
    <location>
        <begin position="74"/>
        <end position="85"/>
    </location>
</feature>
<feature type="region of interest" description="Disordered" evidence="1">
    <location>
        <begin position="48"/>
        <end position="85"/>
    </location>
</feature>
<dbReference type="Proteomes" id="UP000035642">
    <property type="component" value="Unassembled WGS sequence"/>
</dbReference>
<keyword evidence="2" id="KW-1185">Reference proteome</keyword>
<accession>A0A0K0DLL4</accession>
<dbReference type="WBParaSite" id="ACAC_0000745501-mRNA-1">
    <property type="protein sequence ID" value="ACAC_0000745501-mRNA-1"/>
    <property type="gene ID" value="ACAC_0000745501"/>
</dbReference>
<name>A0A0K0DLL4_ANGCA</name>
<dbReference type="AlphaFoldDB" id="A0A0K0DLL4"/>
<evidence type="ECO:0000313" key="3">
    <source>
        <dbReference type="WBParaSite" id="ACAC_0000745501-mRNA-1"/>
    </source>
</evidence>
<protein>
    <submittedName>
        <fullName evidence="3 4">Uncharacterized protein</fullName>
    </submittedName>
</protein>
<sequence length="85" mass="9517">MPGAHPTALLMNSVDKFFKKRYKSCKLKEQSERTSFEFTQFIDRSQNCKRTAPADDAGTCKRVATRSTPPTGPTPTNHNHGQNGF</sequence>
<dbReference type="WBParaSite" id="ACAC_0001250301-mRNA-1">
    <property type="protein sequence ID" value="ACAC_0001250301-mRNA-1"/>
    <property type="gene ID" value="ACAC_0001250301"/>
</dbReference>
<evidence type="ECO:0000313" key="2">
    <source>
        <dbReference type="Proteomes" id="UP000035642"/>
    </source>
</evidence>